<evidence type="ECO:0000313" key="3">
    <source>
        <dbReference type="Proteomes" id="UP000320176"/>
    </source>
</evidence>
<dbReference type="Proteomes" id="UP000320176">
    <property type="component" value="Unassembled WGS sequence"/>
</dbReference>
<organism evidence="2 3">
    <name type="scientific">Stieleria varia</name>
    <dbReference type="NCBI Taxonomy" id="2528005"/>
    <lineage>
        <taxon>Bacteria</taxon>
        <taxon>Pseudomonadati</taxon>
        <taxon>Planctomycetota</taxon>
        <taxon>Planctomycetia</taxon>
        <taxon>Pirellulales</taxon>
        <taxon>Pirellulaceae</taxon>
        <taxon>Stieleria</taxon>
    </lineage>
</organism>
<protein>
    <submittedName>
        <fullName evidence="2">Uncharacterized protein</fullName>
    </submittedName>
</protein>
<reference evidence="2 3" key="1">
    <citation type="submission" date="2019-02" db="EMBL/GenBank/DDBJ databases">
        <title>Deep-cultivation of Planctomycetes and their phenomic and genomic characterization uncovers novel biology.</title>
        <authorList>
            <person name="Wiegand S."/>
            <person name="Jogler M."/>
            <person name="Boedeker C."/>
            <person name="Pinto D."/>
            <person name="Vollmers J."/>
            <person name="Rivas-Marin E."/>
            <person name="Kohn T."/>
            <person name="Peeters S.H."/>
            <person name="Heuer A."/>
            <person name="Rast P."/>
            <person name="Oberbeckmann S."/>
            <person name="Bunk B."/>
            <person name="Jeske O."/>
            <person name="Meyerdierks A."/>
            <person name="Storesund J.E."/>
            <person name="Kallscheuer N."/>
            <person name="Luecker S."/>
            <person name="Lage O.M."/>
            <person name="Pohl T."/>
            <person name="Merkel B.J."/>
            <person name="Hornburger P."/>
            <person name="Mueller R.-W."/>
            <person name="Bruemmer F."/>
            <person name="Labrenz M."/>
            <person name="Spormann A.M."/>
            <person name="Op Den Camp H."/>
            <person name="Overmann J."/>
            <person name="Amann R."/>
            <person name="Jetten M.S.M."/>
            <person name="Mascher T."/>
            <person name="Medema M.H."/>
            <person name="Devos D.P."/>
            <person name="Kaster A.-K."/>
            <person name="Ovreas L."/>
            <person name="Rohde M."/>
            <person name="Galperin M.Y."/>
            <person name="Jogler C."/>
        </authorList>
    </citation>
    <scope>NUCLEOTIDE SEQUENCE [LARGE SCALE GENOMIC DNA]</scope>
    <source>
        <strain evidence="2 3">Pla52n</strain>
    </source>
</reference>
<feature type="signal peptide" evidence="1">
    <location>
        <begin position="1"/>
        <end position="28"/>
    </location>
</feature>
<evidence type="ECO:0000313" key="2">
    <source>
        <dbReference type="EMBL" id="TWT93840.1"/>
    </source>
</evidence>
<sequence precursor="true">MCKSAVMNPLQHVVLACLIAVASLPITARGEAPATPAESLANLDGAGILGQLRNGGPDSPGAEALAATALLLVDDSELDSSVAALDTMLATKSEAYRELRDQALALRKSDLEVNPGAVTFDTLLLTNEMQQSMLRAAVSGWSDEVAETKSQVAASELPAPIKQHLTRYADLCANLADAFAQTELAAATGREVAMGLAHDREVDEAFNMLGDYRKDPDSVERGRAGEANEFTVMAAQESAKADMVNAITAQYKAYLDGEKTKLEMMKTLQELESGALDLKEKRATIYWTLRKLREENLAEKRAQQIARNKEITTQDKEETAADLSPTWPSAFEHRELKPHADQLRENLMSYGPSNSGQLSACYAKCVSNMRSLHRVLGSGIDGVSVEQCAALRRYLRKLDAELQQNYRSDNYIASLVSSPSSQNIADSDLQEEFFIDVKPAKLRFTGDNRQIASFAIYRSLLSAIVRAGAAGNTGELSTLAKQVRESSLLLPEHRESLKKIGSSVYKNAGKASSVEDLGDVLAVISGASDSASSLDLPADYQAEAYEILIASTLGD</sequence>
<comment type="caution">
    <text evidence="2">The sequence shown here is derived from an EMBL/GenBank/DDBJ whole genome shotgun (WGS) entry which is preliminary data.</text>
</comment>
<keyword evidence="3" id="KW-1185">Reference proteome</keyword>
<feature type="chain" id="PRO_5022990711" evidence="1">
    <location>
        <begin position="29"/>
        <end position="555"/>
    </location>
</feature>
<name>A0A5C6A390_9BACT</name>
<dbReference type="AlphaFoldDB" id="A0A5C6A390"/>
<proteinExistence type="predicted"/>
<dbReference type="EMBL" id="SJPN01000008">
    <property type="protein sequence ID" value="TWT93840.1"/>
    <property type="molecule type" value="Genomic_DNA"/>
</dbReference>
<dbReference type="OrthoDB" id="278279at2"/>
<gene>
    <name evidence="2" type="ORF">Pla52n_56680</name>
</gene>
<keyword evidence="1" id="KW-0732">Signal</keyword>
<accession>A0A5C6A390</accession>
<dbReference type="RefSeq" id="WP_146522658.1">
    <property type="nucleotide sequence ID" value="NZ_CP151726.1"/>
</dbReference>
<dbReference type="PROSITE" id="PS51257">
    <property type="entry name" value="PROKAR_LIPOPROTEIN"/>
    <property type="match status" value="1"/>
</dbReference>
<evidence type="ECO:0000256" key="1">
    <source>
        <dbReference type="SAM" id="SignalP"/>
    </source>
</evidence>